<evidence type="ECO:0000256" key="1">
    <source>
        <dbReference type="SAM" id="MobiDB-lite"/>
    </source>
</evidence>
<proteinExistence type="predicted"/>
<feature type="compositionally biased region" description="Basic residues" evidence="1">
    <location>
        <begin position="22"/>
        <end position="33"/>
    </location>
</feature>
<name>A0A6U5FJD9_9STRA</name>
<reference evidence="3" key="1">
    <citation type="submission" date="2021-01" db="EMBL/GenBank/DDBJ databases">
        <authorList>
            <person name="Corre E."/>
            <person name="Pelletier E."/>
            <person name="Niang G."/>
            <person name="Scheremetjew M."/>
            <person name="Finn R."/>
            <person name="Kale V."/>
            <person name="Holt S."/>
            <person name="Cochrane G."/>
            <person name="Meng A."/>
            <person name="Brown T."/>
            <person name="Cohen L."/>
        </authorList>
    </citation>
    <scope>NUCLEOTIDE SEQUENCE</scope>
    <source>
        <strain evidence="3">308</strain>
    </source>
</reference>
<accession>A0A6U5FJD9</accession>
<feature type="region of interest" description="Disordered" evidence="1">
    <location>
        <begin position="95"/>
        <end position="114"/>
    </location>
</feature>
<dbReference type="EMBL" id="HBFR01014843">
    <property type="protein sequence ID" value="CAD8883620.1"/>
    <property type="molecule type" value="Transcribed_RNA"/>
</dbReference>
<protein>
    <submittedName>
        <fullName evidence="3">Uncharacterized protein</fullName>
    </submittedName>
</protein>
<dbReference type="AlphaFoldDB" id="A0A6U5FJD9"/>
<feature type="region of interest" description="Disordered" evidence="1">
    <location>
        <begin position="1"/>
        <end position="47"/>
    </location>
</feature>
<evidence type="ECO:0000313" key="3">
    <source>
        <dbReference type="EMBL" id="CAD8883621.1"/>
    </source>
</evidence>
<sequence>MFLRPDTRPRRNAGPGPGSFRKPQRRTIRRKFPGLRPGNGRPSGAAFVGSIRRTQPARRHLSLSGRGPSRSDARWSCFVGTVVLEIGARLSLTPVQKNASRRRRTTSDDSLSVGEDRAVETKSMGLIDTFPIAAAALSFSWALTT</sequence>
<evidence type="ECO:0000313" key="2">
    <source>
        <dbReference type="EMBL" id="CAD8883620.1"/>
    </source>
</evidence>
<dbReference type="EMBL" id="HBFR01014844">
    <property type="protein sequence ID" value="CAD8883621.1"/>
    <property type="molecule type" value="Transcribed_RNA"/>
</dbReference>
<organism evidence="3">
    <name type="scientific">Corethron hystrix</name>
    <dbReference type="NCBI Taxonomy" id="216773"/>
    <lineage>
        <taxon>Eukaryota</taxon>
        <taxon>Sar</taxon>
        <taxon>Stramenopiles</taxon>
        <taxon>Ochrophyta</taxon>
        <taxon>Bacillariophyta</taxon>
        <taxon>Coscinodiscophyceae</taxon>
        <taxon>Corethrophycidae</taxon>
        <taxon>Corethrales</taxon>
        <taxon>Corethraceae</taxon>
        <taxon>Corethron</taxon>
    </lineage>
</organism>
<gene>
    <name evidence="2" type="ORF">CHYS00102_LOCUS10816</name>
    <name evidence="3" type="ORF">CHYS00102_LOCUS10817</name>
</gene>